<dbReference type="CDD" id="cd09917">
    <property type="entry name" value="F-box_SF"/>
    <property type="match status" value="1"/>
</dbReference>
<gene>
    <name evidence="2" type="ORF">CONLIGDRAFT_672042</name>
</gene>
<evidence type="ECO:0000313" key="2">
    <source>
        <dbReference type="EMBL" id="OIW26497.1"/>
    </source>
</evidence>
<keyword evidence="3" id="KW-1185">Reference proteome</keyword>
<dbReference type="Proteomes" id="UP000182658">
    <property type="component" value="Unassembled WGS sequence"/>
</dbReference>
<proteinExistence type="predicted"/>
<dbReference type="SUPFAM" id="SSF81383">
    <property type="entry name" value="F-box domain"/>
    <property type="match status" value="1"/>
</dbReference>
<dbReference type="Pfam" id="PF12937">
    <property type="entry name" value="F-box-like"/>
    <property type="match status" value="1"/>
</dbReference>
<dbReference type="AlphaFoldDB" id="A0A1J7IZI7"/>
<sequence length="396" mass="45613">MVGIADTERAVRARSRRRAYGVSSQSRKTFPSWLVRLLGPLGRRAKEFVTSPDPTARSANQSSSFSELPVELVLLIADHLSKTSLICLALTCKPLHAILFPRPAALSLEERKTFLLLIEKGVPGVYYCHCCHKLRPWHLKLDIQNWLGHSLGHRNTMGLYYSAHSYYLIYPLARLVTNRHLYGPGHGIPIRNIEMDVRYLIRPLNIERCESWRARIVEDQLFLRTVYTVQHLAADTQTLRLFVDGWNTRVCEHLDTATNTTDRTANLERIPQLADLEGRPGFVPCDRAVTSCRICHTDIETAIVWRGYRRKGWLVRIVAYRSLGKCRDPDDMRAMIGRGLRYGEESGRRRSGRQGIQPFLRDRWIESEGGEEVADRRKCRTIVCEDIKDKWMFENA</sequence>
<feature type="domain" description="F-box" evidence="1">
    <location>
        <begin position="65"/>
        <end position="99"/>
    </location>
</feature>
<evidence type="ECO:0000259" key="1">
    <source>
        <dbReference type="Pfam" id="PF12937"/>
    </source>
</evidence>
<dbReference type="InterPro" id="IPR001810">
    <property type="entry name" value="F-box_dom"/>
</dbReference>
<organism evidence="2 3">
    <name type="scientific">Coniochaeta ligniaria NRRL 30616</name>
    <dbReference type="NCBI Taxonomy" id="1408157"/>
    <lineage>
        <taxon>Eukaryota</taxon>
        <taxon>Fungi</taxon>
        <taxon>Dikarya</taxon>
        <taxon>Ascomycota</taxon>
        <taxon>Pezizomycotina</taxon>
        <taxon>Sordariomycetes</taxon>
        <taxon>Sordariomycetidae</taxon>
        <taxon>Coniochaetales</taxon>
        <taxon>Coniochaetaceae</taxon>
        <taxon>Coniochaeta</taxon>
    </lineage>
</organism>
<accession>A0A1J7IZI7</accession>
<dbReference type="STRING" id="1408157.A0A1J7IZI7"/>
<dbReference type="EMBL" id="KV875100">
    <property type="protein sequence ID" value="OIW26497.1"/>
    <property type="molecule type" value="Genomic_DNA"/>
</dbReference>
<protein>
    <recommendedName>
        <fullName evidence="1">F-box domain-containing protein</fullName>
    </recommendedName>
</protein>
<dbReference type="InParanoid" id="A0A1J7IZI7"/>
<dbReference type="InterPro" id="IPR036047">
    <property type="entry name" value="F-box-like_dom_sf"/>
</dbReference>
<evidence type="ECO:0000313" key="3">
    <source>
        <dbReference type="Proteomes" id="UP000182658"/>
    </source>
</evidence>
<name>A0A1J7IZI7_9PEZI</name>
<reference evidence="2 3" key="1">
    <citation type="submission" date="2016-10" db="EMBL/GenBank/DDBJ databases">
        <title>Draft genome sequence of Coniochaeta ligniaria NRRL30616, a lignocellulolytic fungus for bioabatement of inhibitors in plant biomass hydrolysates.</title>
        <authorList>
            <consortium name="DOE Joint Genome Institute"/>
            <person name="Jimenez D.J."/>
            <person name="Hector R.E."/>
            <person name="Riley R."/>
            <person name="Sun H."/>
            <person name="Grigoriev I.V."/>
            <person name="Van Elsas J.D."/>
            <person name="Nichols N.N."/>
        </authorList>
    </citation>
    <scope>NUCLEOTIDE SEQUENCE [LARGE SCALE GENOMIC DNA]</scope>
    <source>
        <strain evidence="2 3">NRRL 30616</strain>
    </source>
</reference>
<dbReference type="OrthoDB" id="3766406at2759"/>